<dbReference type="Pfam" id="PF00528">
    <property type="entry name" value="BPD_transp_1"/>
    <property type="match status" value="1"/>
</dbReference>
<keyword evidence="8 12" id="KW-1133">Transmembrane helix</keyword>
<evidence type="ECO:0000256" key="11">
    <source>
        <dbReference type="ARBA" id="ARBA00072251"/>
    </source>
</evidence>
<comment type="caution">
    <text evidence="14">The sequence shown here is derived from an EMBL/GenBank/DDBJ whole genome shotgun (WGS) entry which is preliminary data.</text>
</comment>
<keyword evidence="9 12" id="KW-0472">Membrane</keyword>
<name>A0A368K8P5_9HYPH</name>
<evidence type="ECO:0000256" key="12">
    <source>
        <dbReference type="RuleBase" id="RU363032"/>
    </source>
</evidence>
<sequence>MTDLGHVPDVSTPETIGRSLFQLAIIRFRRNRAAMSGCIMLALIALFSFLGPFFVSHAYDQVFPSYILVPPSLEPLPDSSALQGVMESVAARARVQLKSFEVEGQNFTATVTSDRPIDPRTARYFDRANEFRDTAVTGTGQDGKSMTLTGKVSREYFPFGTDSNGRDLLVRVMLGGQVSIAVGLLASLVSLGIGVFYGAVSGYLGGRVDNVMMRLVEILYSLPFVFLVVVLVVFFGRSFILIFLVIGAVEWLDMARIVRGQTLALKRREFIGAAEALGSTDWQIIRRHIIPNTIGPVIIFVTVVVPKVILLESFLSFLGLGVQAPLTSWGVLIADGANNIQSAPWLLIFPAAFFVATLFSLNFVGDGLRDALDPKDR</sequence>
<evidence type="ECO:0000256" key="9">
    <source>
        <dbReference type="ARBA" id="ARBA00023136"/>
    </source>
</evidence>
<dbReference type="Proteomes" id="UP000253420">
    <property type="component" value="Unassembled WGS sequence"/>
</dbReference>
<keyword evidence="4" id="KW-0997">Cell inner membrane</keyword>
<dbReference type="InterPro" id="IPR025966">
    <property type="entry name" value="OppC_N"/>
</dbReference>
<dbReference type="GO" id="GO:0005886">
    <property type="term" value="C:plasma membrane"/>
    <property type="evidence" value="ECO:0007669"/>
    <property type="project" value="UniProtKB-SubCell"/>
</dbReference>
<feature type="transmembrane region" description="Helical" evidence="12">
    <location>
        <begin position="215"/>
        <end position="234"/>
    </location>
</feature>
<evidence type="ECO:0000256" key="6">
    <source>
        <dbReference type="ARBA" id="ARBA00022856"/>
    </source>
</evidence>
<keyword evidence="2 12" id="KW-0813">Transport</keyword>
<keyword evidence="6" id="KW-0571">Peptide transport</keyword>
<protein>
    <recommendedName>
        <fullName evidence="11">Oligopeptide transport system permease protein OppC</fullName>
    </recommendedName>
</protein>
<feature type="transmembrane region" description="Helical" evidence="12">
    <location>
        <begin position="240"/>
        <end position="258"/>
    </location>
</feature>
<feature type="transmembrane region" description="Helical" evidence="12">
    <location>
        <begin position="178"/>
        <end position="203"/>
    </location>
</feature>
<dbReference type="Gene3D" id="1.10.3720.10">
    <property type="entry name" value="MetI-like"/>
    <property type="match status" value="1"/>
</dbReference>
<keyword evidence="3" id="KW-1003">Cell membrane</keyword>
<feature type="transmembrane region" description="Helical" evidence="12">
    <location>
        <begin position="345"/>
        <end position="365"/>
    </location>
</feature>
<feature type="transmembrane region" description="Helical" evidence="12">
    <location>
        <begin position="289"/>
        <end position="309"/>
    </location>
</feature>
<evidence type="ECO:0000256" key="8">
    <source>
        <dbReference type="ARBA" id="ARBA00022989"/>
    </source>
</evidence>
<keyword evidence="15" id="KW-1185">Reference proteome</keyword>
<dbReference type="PANTHER" id="PTHR43386:SF2">
    <property type="entry name" value="OLIGOPEPTIDE TRANSPORT SYSTEM PERMEASE PROTEIN OPPC"/>
    <property type="match status" value="1"/>
</dbReference>
<dbReference type="AlphaFoldDB" id="A0A368K8P5"/>
<evidence type="ECO:0000256" key="10">
    <source>
        <dbReference type="ARBA" id="ARBA00024202"/>
    </source>
</evidence>
<dbReference type="InterPro" id="IPR035906">
    <property type="entry name" value="MetI-like_sf"/>
</dbReference>
<dbReference type="GO" id="GO:0015833">
    <property type="term" value="P:peptide transport"/>
    <property type="evidence" value="ECO:0007669"/>
    <property type="project" value="UniProtKB-KW"/>
</dbReference>
<feature type="transmembrane region" description="Helical" evidence="12">
    <location>
        <begin position="33"/>
        <end position="55"/>
    </location>
</feature>
<dbReference type="CDD" id="cd06261">
    <property type="entry name" value="TM_PBP2"/>
    <property type="match status" value="1"/>
</dbReference>
<dbReference type="InterPro" id="IPR000515">
    <property type="entry name" value="MetI-like"/>
</dbReference>
<dbReference type="RefSeq" id="WP_114438829.1">
    <property type="nucleotide sequence ID" value="NZ_QOZG01000001.1"/>
</dbReference>
<dbReference type="PANTHER" id="PTHR43386">
    <property type="entry name" value="OLIGOPEPTIDE TRANSPORT SYSTEM PERMEASE PROTEIN APPC"/>
    <property type="match status" value="1"/>
</dbReference>
<comment type="subcellular location">
    <subcellularLocation>
        <location evidence="1">Cell inner membrane</location>
        <topology evidence="1">Multi-pass membrane protein</topology>
    </subcellularLocation>
    <subcellularLocation>
        <location evidence="12">Cell membrane</location>
        <topology evidence="12">Multi-pass membrane protein</topology>
    </subcellularLocation>
</comment>
<dbReference type="SUPFAM" id="SSF161098">
    <property type="entry name" value="MetI-like"/>
    <property type="match status" value="1"/>
</dbReference>
<reference evidence="14 15" key="1">
    <citation type="submission" date="2018-07" db="EMBL/GenBank/DDBJ databases">
        <title>The draft genome of Phyllobacterium salinisoli.</title>
        <authorList>
            <person name="Liu L."/>
            <person name="Li L."/>
            <person name="Zhang X."/>
            <person name="Liang L."/>
        </authorList>
    </citation>
    <scope>NUCLEOTIDE SEQUENCE [LARGE SCALE GENOMIC DNA]</scope>
    <source>
        <strain evidence="14 15">LLAN61</strain>
    </source>
</reference>
<dbReference type="PROSITE" id="PS50928">
    <property type="entry name" value="ABC_TM1"/>
    <property type="match status" value="1"/>
</dbReference>
<evidence type="ECO:0000256" key="3">
    <source>
        <dbReference type="ARBA" id="ARBA00022475"/>
    </source>
</evidence>
<organism evidence="14 15">
    <name type="scientific">Phyllobacterium salinisoli</name>
    <dbReference type="NCBI Taxonomy" id="1899321"/>
    <lineage>
        <taxon>Bacteria</taxon>
        <taxon>Pseudomonadati</taxon>
        <taxon>Pseudomonadota</taxon>
        <taxon>Alphaproteobacteria</taxon>
        <taxon>Hyphomicrobiales</taxon>
        <taxon>Phyllobacteriaceae</taxon>
        <taxon>Phyllobacterium</taxon>
    </lineage>
</organism>
<evidence type="ECO:0000256" key="2">
    <source>
        <dbReference type="ARBA" id="ARBA00022448"/>
    </source>
</evidence>
<feature type="domain" description="ABC transmembrane type-1" evidence="13">
    <location>
        <begin position="176"/>
        <end position="365"/>
    </location>
</feature>
<dbReference type="OrthoDB" id="9805884at2"/>
<evidence type="ECO:0000259" key="13">
    <source>
        <dbReference type="PROSITE" id="PS50928"/>
    </source>
</evidence>
<gene>
    <name evidence="14" type="ORF">DUT91_02920</name>
</gene>
<dbReference type="EMBL" id="QOZG01000001">
    <property type="protein sequence ID" value="RCS25738.1"/>
    <property type="molecule type" value="Genomic_DNA"/>
</dbReference>
<proteinExistence type="inferred from homology"/>
<comment type="similarity">
    <text evidence="10">Belongs to the binding-protein-dependent transport system permease family. OppBC subfamily.</text>
</comment>
<dbReference type="GO" id="GO:0055085">
    <property type="term" value="P:transmembrane transport"/>
    <property type="evidence" value="ECO:0007669"/>
    <property type="project" value="InterPro"/>
</dbReference>
<dbReference type="InterPro" id="IPR050366">
    <property type="entry name" value="BP-dependent_transpt_permease"/>
</dbReference>
<keyword evidence="5 12" id="KW-0812">Transmembrane</keyword>
<evidence type="ECO:0000256" key="1">
    <source>
        <dbReference type="ARBA" id="ARBA00004429"/>
    </source>
</evidence>
<evidence type="ECO:0000256" key="7">
    <source>
        <dbReference type="ARBA" id="ARBA00022927"/>
    </source>
</evidence>
<evidence type="ECO:0000313" key="14">
    <source>
        <dbReference type="EMBL" id="RCS25738.1"/>
    </source>
</evidence>
<dbReference type="Pfam" id="PF12911">
    <property type="entry name" value="OppC_N"/>
    <property type="match status" value="1"/>
</dbReference>
<evidence type="ECO:0000256" key="5">
    <source>
        <dbReference type="ARBA" id="ARBA00022692"/>
    </source>
</evidence>
<keyword evidence="7" id="KW-0653">Protein transport</keyword>
<evidence type="ECO:0000256" key="4">
    <source>
        <dbReference type="ARBA" id="ARBA00022519"/>
    </source>
</evidence>
<dbReference type="GO" id="GO:0015031">
    <property type="term" value="P:protein transport"/>
    <property type="evidence" value="ECO:0007669"/>
    <property type="project" value="UniProtKB-KW"/>
</dbReference>
<accession>A0A368K8P5</accession>
<evidence type="ECO:0000313" key="15">
    <source>
        <dbReference type="Proteomes" id="UP000253420"/>
    </source>
</evidence>